<dbReference type="InterPro" id="IPR018629">
    <property type="entry name" value="XK-rel"/>
</dbReference>
<sequence>MRNVLETKVAPFQSHIGQFFTFKPILNLTIKSQIFYRYQYDSDYNAIINSKCVSTSSTDGPVKQDATDDNPVKEDSLSFTYPLISFLFSLLNITINTTLVYLFYTENQQAWFILTLSLLVIPFLMVNIFSIKWYIQDYRTTEPCAPRRPKLTLFQWILKIFAHLLLIGHLFR</sequence>
<evidence type="ECO:0000256" key="3">
    <source>
        <dbReference type="ARBA" id="ARBA00022475"/>
    </source>
</evidence>
<evidence type="ECO:0000256" key="5">
    <source>
        <dbReference type="ARBA" id="ARBA00022989"/>
    </source>
</evidence>
<evidence type="ECO:0000256" key="1">
    <source>
        <dbReference type="ARBA" id="ARBA00004651"/>
    </source>
</evidence>
<dbReference type="AlphaFoldDB" id="T1JZ10"/>
<feature type="transmembrane region" description="Helical" evidence="7">
    <location>
        <begin position="83"/>
        <end position="104"/>
    </location>
</feature>
<evidence type="ECO:0000256" key="7">
    <source>
        <dbReference type="RuleBase" id="RU910716"/>
    </source>
</evidence>
<reference evidence="9" key="1">
    <citation type="submission" date="2011-08" db="EMBL/GenBank/DDBJ databases">
        <authorList>
            <person name="Rombauts S."/>
        </authorList>
    </citation>
    <scope>NUCLEOTIDE SEQUENCE</scope>
    <source>
        <strain evidence="9">London</strain>
    </source>
</reference>
<dbReference type="EnsemblMetazoa" id="tetur03g02260.1">
    <property type="protein sequence ID" value="tetur03g02260.1"/>
    <property type="gene ID" value="tetur03g02260"/>
</dbReference>
<dbReference type="EMBL" id="CAEY01001113">
    <property type="status" value="NOT_ANNOTATED_CDS"/>
    <property type="molecule type" value="Genomic_DNA"/>
</dbReference>
<reference evidence="8" key="2">
    <citation type="submission" date="2015-06" db="UniProtKB">
        <authorList>
            <consortium name="EnsemblMetazoa"/>
        </authorList>
    </citation>
    <scope>IDENTIFICATION</scope>
</reference>
<evidence type="ECO:0000256" key="6">
    <source>
        <dbReference type="ARBA" id="ARBA00023136"/>
    </source>
</evidence>
<accession>T1JZ10</accession>
<keyword evidence="4 7" id="KW-0812">Transmembrane</keyword>
<keyword evidence="6 7" id="KW-0472">Membrane</keyword>
<organism evidence="8 9">
    <name type="scientific">Tetranychus urticae</name>
    <name type="common">Two-spotted spider mite</name>
    <dbReference type="NCBI Taxonomy" id="32264"/>
    <lineage>
        <taxon>Eukaryota</taxon>
        <taxon>Metazoa</taxon>
        <taxon>Ecdysozoa</taxon>
        <taxon>Arthropoda</taxon>
        <taxon>Chelicerata</taxon>
        <taxon>Arachnida</taxon>
        <taxon>Acari</taxon>
        <taxon>Acariformes</taxon>
        <taxon>Trombidiformes</taxon>
        <taxon>Prostigmata</taxon>
        <taxon>Eleutherengona</taxon>
        <taxon>Raphignathae</taxon>
        <taxon>Tetranychoidea</taxon>
        <taxon>Tetranychidae</taxon>
        <taxon>Tetranychus</taxon>
    </lineage>
</organism>
<evidence type="ECO:0000256" key="4">
    <source>
        <dbReference type="ARBA" id="ARBA00022692"/>
    </source>
</evidence>
<dbReference type="InterPro" id="IPR050895">
    <property type="entry name" value="XK-related_scramblase"/>
</dbReference>
<dbReference type="Proteomes" id="UP000015104">
    <property type="component" value="Unassembled WGS sequence"/>
</dbReference>
<dbReference type="PANTHER" id="PTHR16024">
    <property type="entry name" value="XK-RELATED PROTEIN"/>
    <property type="match status" value="1"/>
</dbReference>
<protein>
    <recommendedName>
        <fullName evidence="7">XK-related protein</fullName>
    </recommendedName>
</protein>
<dbReference type="PANTHER" id="PTHR16024:SF6">
    <property type="entry name" value="XK-RELATED PROTEIN"/>
    <property type="match status" value="1"/>
</dbReference>
<feature type="transmembrane region" description="Helical" evidence="7">
    <location>
        <begin position="110"/>
        <end position="130"/>
    </location>
</feature>
<proteinExistence type="inferred from homology"/>
<dbReference type="HOGENOM" id="CLU_1557261_0_0_1"/>
<dbReference type="GO" id="GO:0005886">
    <property type="term" value="C:plasma membrane"/>
    <property type="evidence" value="ECO:0007669"/>
    <property type="project" value="UniProtKB-SubCell"/>
</dbReference>
<keyword evidence="5 7" id="KW-1133">Transmembrane helix</keyword>
<feature type="transmembrane region" description="Helical" evidence="7">
    <location>
        <begin position="151"/>
        <end position="171"/>
    </location>
</feature>
<keyword evidence="3" id="KW-1003">Cell membrane</keyword>
<keyword evidence="9" id="KW-1185">Reference proteome</keyword>
<name>T1JZ10_TETUR</name>
<evidence type="ECO:0000313" key="8">
    <source>
        <dbReference type="EnsemblMetazoa" id="tetur03g02260.1"/>
    </source>
</evidence>
<comment type="subcellular location">
    <subcellularLocation>
        <location evidence="1">Cell membrane</location>
        <topology evidence="1">Multi-pass membrane protein</topology>
    </subcellularLocation>
    <subcellularLocation>
        <location evidence="7">Membrane</location>
        <topology evidence="7">Multi-pass membrane protein</topology>
    </subcellularLocation>
</comment>
<comment type="similarity">
    <text evidence="2 7">Belongs to the XK family.</text>
</comment>
<evidence type="ECO:0000256" key="2">
    <source>
        <dbReference type="ARBA" id="ARBA00008789"/>
    </source>
</evidence>
<dbReference type="Pfam" id="PF09815">
    <property type="entry name" value="XK-related"/>
    <property type="match status" value="1"/>
</dbReference>
<evidence type="ECO:0000313" key="9">
    <source>
        <dbReference type="Proteomes" id="UP000015104"/>
    </source>
</evidence>